<evidence type="ECO:0000256" key="1">
    <source>
        <dbReference type="SAM" id="Phobius"/>
    </source>
</evidence>
<feature type="transmembrane region" description="Helical" evidence="1">
    <location>
        <begin position="76"/>
        <end position="93"/>
    </location>
</feature>
<dbReference type="RefSeq" id="WP_099345971.1">
    <property type="nucleotide sequence ID" value="NZ_JAKLPG010000061.1"/>
</dbReference>
<dbReference type="EMBL" id="JAMRYU010000015">
    <property type="protein sequence ID" value="MDC4241369.1"/>
    <property type="molecule type" value="Genomic_DNA"/>
</dbReference>
<evidence type="ECO:0000313" key="3">
    <source>
        <dbReference type="Proteomes" id="UP001141183"/>
    </source>
</evidence>
<dbReference type="Proteomes" id="UP001141183">
    <property type="component" value="Unassembled WGS sequence"/>
</dbReference>
<comment type="caution">
    <text evidence="2">The sequence shown here is derived from an EMBL/GenBank/DDBJ whole genome shotgun (WGS) entry which is preliminary data.</text>
</comment>
<reference evidence="2" key="1">
    <citation type="submission" date="2022-05" db="EMBL/GenBank/DDBJ databases">
        <title>Draft genome sequence of Clostridium tertium strain CP3 isolated from Peru.</title>
        <authorList>
            <person name="Hurtado R."/>
            <person name="Lima L."/>
            <person name="Sousa T."/>
            <person name="Jaiswal A.K."/>
            <person name="Tiwari S."/>
            <person name="Maturrano L."/>
            <person name="Brenig B."/>
            <person name="Azevedo V."/>
        </authorList>
    </citation>
    <scope>NUCLEOTIDE SEQUENCE</scope>
    <source>
        <strain evidence="2">CP3</strain>
    </source>
</reference>
<gene>
    <name evidence="2" type="ORF">NE398_14525</name>
</gene>
<feature type="transmembrane region" description="Helical" evidence="1">
    <location>
        <begin position="105"/>
        <end position="133"/>
    </location>
</feature>
<keyword evidence="1" id="KW-1133">Transmembrane helix</keyword>
<dbReference type="AlphaFoldDB" id="A0A9X3XPJ9"/>
<dbReference type="Pfam" id="PF10990">
    <property type="entry name" value="DUF2809"/>
    <property type="match status" value="1"/>
</dbReference>
<keyword evidence="3" id="KW-1185">Reference proteome</keyword>
<feature type="transmembrane region" description="Helical" evidence="1">
    <location>
        <begin position="20"/>
        <end position="40"/>
    </location>
</feature>
<organism evidence="2 3">
    <name type="scientific">Clostridium tertium</name>
    <dbReference type="NCBI Taxonomy" id="1559"/>
    <lineage>
        <taxon>Bacteria</taxon>
        <taxon>Bacillati</taxon>
        <taxon>Bacillota</taxon>
        <taxon>Clostridia</taxon>
        <taxon>Eubacteriales</taxon>
        <taxon>Clostridiaceae</taxon>
        <taxon>Clostridium</taxon>
    </lineage>
</organism>
<dbReference type="InterPro" id="IPR021257">
    <property type="entry name" value="DUF2809"/>
</dbReference>
<proteinExistence type="predicted"/>
<feature type="transmembrane region" description="Helical" evidence="1">
    <location>
        <begin position="46"/>
        <end position="69"/>
    </location>
</feature>
<name>A0A9X3XPJ9_9CLOT</name>
<keyword evidence="1" id="KW-0472">Membrane</keyword>
<evidence type="ECO:0000313" key="2">
    <source>
        <dbReference type="EMBL" id="MDC4241369.1"/>
    </source>
</evidence>
<accession>A0A9X3XPJ9</accession>
<protein>
    <submittedName>
        <fullName evidence="2">DUF2809 domain-containing protein</fullName>
    </submittedName>
</protein>
<sequence>MRKLGTLLKNKECNFGRSRIIYLLLTLTTMCFGLVSRKYINYLPSFIGKYAGDTLWATMVYLGLAFLFNRFNIRKITIFSLIFSYGIEISQLYQGEWINKIRNTLIGALILGRGFLFSDLICYTVGIFIGIIIDKLIFRIKFD</sequence>
<keyword evidence="1" id="KW-0812">Transmembrane</keyword>